<protein>
    <submittedName>
        <fullName evidence="1">DUF6252 family protein</fullName>
    </submittedName>
</protein>
<keyword evidence="2" id="KW-1185">Reference proteome</keyword>
<reference evidence="1" key="1">
    <citation type="submission" date="2023-09" db="EMBL/GenBank/DDBJ databases">
        <title>Flavobacterium sp. 20NA77.7 isolated from freshwater.</title>
        <authorList>
            <person name="Le V."/>
            <person name="Ko S.-R."/>
            <person name="Ahn C.-Y."/>
            <person name="Oh H.-M."/>
        </authorList>
    </citation>
    <scope>NUCLEOTIDE SEQUENCE</scope>
    <source>
        <strain evidence="1">20NA77.7</strain>
    </source>
</reference>
<accession>A0ABY9RCU6</accession>
<dbReference type="EMBL" id="CP133721">
    <property type="protein sequence ID" value="WMW78130.1"/>
    <property type="molecule type" value="Genomic_DNA"/>
</dbReference>
<dbReference type="PROSITE" id="PS51257">
    <property type="entry name" value="PROKAR_LIPOPROTEIN"/>
    <property type="match status" value="1"/>
</dbReference>
<evidence type="ECO:0000313" key="1">
    <source>
        <dbReference type="EMBL" id="WMW78130.1"/>
    </source>
</evidence>
<gene>
    <name evidence="1" type="ORF">RF683_01410</name>
</gene>
<proteinExistence type="predicted"/>
<dbReference type="RefSeq" id="WP_309532450.1">
    <property type="nucleotide sequence ID" value="NZ_CP133721.1"/>
</dbReference>
<name>A0ABY9RCU6_9FLAO</name>
<evidence type="ECO:0000313" key="2">
    <source>
        <dbReference type="Proteomes" id="UP001180481"/>
    </source>
</evidence>
<dbReference type="Pfam" id="PF19765">
    <property type="entry name" value="DUF6252"/>
    <property type="match status" value="1"/>
</dbReference>
<dbReference type="Proteomes" id="UP001180481">
    <property type="component" value="Chromosome"/>
</dbReference>
<dbReference type="InterPro" id="IPR046219">
    <property type="entry name" value="DUF6252"/>
</dbReference>
<sequence length="149" mass="16439">MKKLFSLVAVLFVFLSCQQEIKTSTPSFQAEKDNVFWRAKDAKVNYNSNGSITISAYSSYEIVTLTLPSPNPGTYTLGVDTNSYATYTYTLNGITKHYETGVSIGNGQVIIKPSTAPGTFTGTFRLNAEDEDGEVINYNKGVFYQIPVF</sequence>
<organism evidence="1 2">
    <name type="scientific">Flavobacterium nakdongensis</name>
    <dbReference type="NCBI Taxonomy" id="3073563"/>
    <lineage>
        <taxon>Bacteria</taxon>
        <taxon>Pseudomonadati</taxon>
        <taxon>Bacteroidota</taxon>
        <taxon>Flavobacteriia</taxon>
        <taxon>Flavobacteriales</taxon>
        <taxon>Flavobacteriaceae</taxon>
        <taxon>Flavobacterium</taxon>
    </lineage>
</organism>